<dbReference type="InterPro" id="IPR002048">
    <property type="entry name" value="EF_hand_dom"/>
</dbReference>
<keyword evidence="1" id="KW-0106">Calcium</keyword>
<feature type="region of interest" description="Disordered" evidence="2">
    <location>
        <begin position="270"/>
        <end position="391"/>
    </location>
</feature>
<dbReference type="Gene3D" id="1.10.238.10">
    <property type="entry name" value="EF-hand"/>
    <property type="match status" value="1"/>
</dbReference>
<feature type="compositionally biased region" description="Polar residues" evidence="2">
    <location>
        <begin position="281"/>
        <end position="297"/>
    </location>
</feature>
<dbReference type="SUPFAM" id="SSF47473">
    <property type="entry name" value="EF-hand"/>
    <property type="match status" value="1"/>
</dbReference>
<dbReference type="GO" id="GO:0005509">
    <property type="term" value="F:calcium ion binding"/>
    <property type="evidence" value="ECO:0007669"/>
    <property type="project" value="InterPro"/>
</dbReference>
<dbReference type="PROSITE" id="PS50222">
    <property type="entry name" value="EF_HAND_2"/>
    <property type="match status" value="1"/>
</dbReference>
<evidence type="ECO:0000259" key="3">
    <source>
        <dbReference type="PROSITE" id="PS50222"/>
    </source>
</evidence>
<feature type="compositionally biased region" description="Polar residues" evidence="2">
    <location>
        <begin position="370"/>
        <end position="380"/>
    </location>
</feature>
<accession>A0A6U5AVF7</accession>
<reference evidence="4" key="1">
    <citation type="submission" date="2021-01" db="EMBL/GenBank/DDBJ databases">
        <authorList>
            <person name="Corre E."/>
            <person name="Pelletier E."/>
            <person name="Niang G."/>
            <person name="Scheremetjew M."/>
            <person name="Finn R."/>
            <person name="Kale V."/>
            <person name="Holt S."/>
            <person name="Cochrane G."/>
            <person name="Meng A."/>
            <person name="Brown T."/>
            <person name="Cohen L."/>
        </authorList>
    </citation>
    <scope>NUCLEOTIDE SEQUENCE</scope>
    <source>
        <strain evidence="4">CCMP644</strain>
    </source>
</reference>
<sequence length="391" mass="42324">MPAEAQGVVLGGLRPGDFDTLLAQAHKQFEVIDSDGNGLIEPDELRESFRNMGLNVTPAMIVETLGRMGLGPEDAITRDEWIKFTMGNSIMLSERQSMLLDARQVFEAMGGELKGDHEADSQATIPTNLILETLESYGIPKNAVTNFAQTEEQIEDGEERLIRYSELEEFLLPPADQIVVNSNLNDKDNTLLRQTLMDDDPAAVVRAASANKQPPRRQSNASVNSSKAKARKKKAEDAEPLQSAIEVPEFRKLKWLEALDKGLVMHHRNARKKEMEKTRQMIHSSNPNYGTPSSRPSTAIGDRSSGKPPPRPGTSVGFRPNTPFSQGGRGGGNARLAKSAPSTPQGGMKKVGGERPSSGLSKGSKREGQVGSSGSVQTVGTPMGSADVLRL</sequence>
<evidence type="ECO:0000313" key="4">
    <source>
        <dbReference type="EMBL" id="CAD8975374.1"/>
    </source>
</evidence>
<dbReference type="InterPro" id="IPR011992">
    <property type="entry name" value="EF-hand-dom_pair"/>
</dbReference>
<feature type="domain" description="EF-hand" evidence="3">
    <location>
        <begin position="20"/>
        <end position="55"/>
    </location>
</feature>
<evidence type="ECO:0000256" key="1">
    <source>
        <dbReference type="ARBA" id="ARBA00022837"/>
    </source>
</evidence>
<dbReference type="AlphaFoldDB" id="A0A6U5AVF7"/>
<dbReference type="EMBL" id="HBFX01043893">
    <property type="protein sequence ID" value="CAD8975374.1"/>
    <property type="molecule type" value="Transcribed_RNA"/>
</dbReference>
<gene>
    <name evidence="4" type="ORF">HAND00432_LOCUS26379</name>
</gene>
<organism evidence="4">
    <name type="scientific">Hemiselmis andersenii</name>
    <name type="common">Cryptophyte alga</name>
    <dbReference type="NCBI Taxonomy" id="464988"/>
    <lineage>
        <taxon>Eukaryota</taxon>
        <taxon>Cryptophyceae</taxon>
        <taxon>Cryptomonadales</taxon>
        <taxon>Hemiselmidaceae</taxon>
        <taxon>Hemiselmis</taxon>
    </lineage>
</organism>
<feature type="region of interest" description="Disordered" evidence="2">
    <location>
        <begin position="207"/>
        <end position="241"/>
    </location>
</feature>
<evidence type="ECO:0000256" key="2">
    <source>
        <dbReference type="SAM" id="MobiDB-lite"/>
    </source>
</evidence>
<dbReference type="InterPro" id="IPR018247">
    <property type="entry name" value="EF_Hand_1_Ca_BS"/>
</dbReference>
<dbReference type="PROSITE" id="PS00018">
    <property type="entry name" value="EF_HAND_1"/>
    <property type="match status" value="1"/>
</dbReference>
<name>A0A6U5AVF7_HEMAN</name>
<proteinExistence type="predicted"/>
<protein>
    <recommendedName>
        <fullName evidence="3">EF-hand domain-containing protein</fullName>
    </recommendedName>
</protein>